<dbReference type="PANTHER" id="PTHR43477:SF1">
    <property type="entry name" value="DIHYDROANTICAPSIN 7-DEHYDROGENASE"/>
    <property type="match status" value="1"/>
</dbReference>
<keyword evidence="2" id="KW-0560">Oxidoreductase</keyword>
<dbReference type="Pfam" id="PF13561">
    <property type="entry name" value="adh_short_C2"/>
    <property type="match status" value="1"/>
</dbReference>
<dbReference type="PROSITE" id="PS00061">
    <property type="entry name" value="ADH_SHORT"/>
    <property type="match status" value="1"/>
</dbReference>
<evidence type="ECO:0000256" key="2">
    <source>
        <dbReference type="ARBA" id="ARBA00023002"/>
    </source>
</evidence>
<dbReference type="EMBL" id="JADQDF010000001">
    <property type="protein sequence ID" value="MBW0126236.1"/>
    <property type="molecule type" value="Genomic_DNA"/>
</dbReference>
<sequence length="265" mass="26326">MNAPTSTYPAALSLSGRRAVVVGGTKGLGEAVVQRLTAAGARVLAVGRTAPATTTAARVVTADVLHPDAAAAIAAALEGEDGLDVLVHVTGGSRSPGGGHAAITDADWDAELALNLLGAVRVDRALSPLLRQGRGGVIVHVGSIQSRMPLWDGTLAYAAAKAALRTYSKGLAAELAGHGVRVNTVSPGGIDGPGAEGLARRIAEARGVSAEEGFQVLMDSLGGIPQGRLAPPSEIAEVIGFLVSDAAASITGADVTVDGGTVPTT</sequence>
<evidence type="ECO:0000313" key="3">
    <source>
        <dbReference type="EMBL" id="MBW0126236.1"/>
    </source>
</evidence>
<protein>
    <submittedName>
        <fullName evidence="3">SDR family oxidoreductase</fullName>
    </submittedName>
</protein>
<accession>A0ABS6U2K9</accession>
<dbReference type="NCBIfam" id="NF005095">
    <property type="entry name" value="PRK06523.1"/>
    <property type="match status" value="1"/>
</dbReference>
<evidence type="ECO:0000313" key="4">
    <source>
        <dbReference type="Proteomes" id="UP000694300"/>
    </source>
</evidence>
<dbReference type="InterPro" id="IPR051122">
    <property type="entry name" value="SDR_DHRS6-like"/>
</dbReference>
<reference evidence="3 4" key="1">
    <citation type="submission" date="2020-11" db="EMBL/GenBank/DDBJ databases">
        <title>Pseudonocardia abyssalis sp. nov. and Pseudonocardia oceani sp. nov., description and phylogenomic analysis of two novel actinomycetes isolated from the deep Southern Ocean.</title>
        <authorList>
            <person name="Parra J."/>
        </authorList>
    </citation>
    <scope>NUCLEOTIDE SEQUENCE [LARGE SCALE GENOMIC DNA]</scope>
    <source>
        <strain evidence="4">KRD185</strain>
    </source>
</reference>
<organism evidence="3 4">
    <name type="scientific">Pseudonocardia oceani</name>
    <dbReference type="NCBI Taxonomy" id="2792013"/>
    <lineage>
        <taxon>Bacteria</taxon>
        <taxon>Bacillati</taxon>
        <taxon>Actinomycetota</taxon>
        <taxon>Actinomycetes</taxon>
        <taxon>Pseudonocardiales</taxon>
        <taxon>Pseudonocardiaceae</taxon>
        <taxon>Pseudonocardia</taxon>
    </lineage>
</organism>
<dbReference type="PANTHER" id="PTHR43477">
    <property type="entry name" value="DIHYDROANTICAPSIN 7-DEHYDROGENASE"/>
    <property type="match status" value="1"/>
</dbReference>
<comment type="caution">
    <text evidence="3">The sequence shown here is derived from an EMBL/GenBank/DDBJ whole genome shotgun (WGS) entry which is preliminary data.</text>
</comment>
<dbReference type="InterPro" id="IPR020904">
    <property type="entry name" value="Sc_DH/Rdtase_CS"/>
</dbReference>
<proteinExistence type="inferred from homology"/>
<keyword evidence="4" id="KW-1185">Reference proteome</keyword>
<dbReference type="Proteomes" id="UP000694300">
    <property type="component" value="Unassembled WGS sequence"/>
</dbReference>
<evidence type="ECO:0000256" key="1">
    <source>
        <dbReference type="ARBA" id="ARBA00006484"/>
    </source>
</evidence>
<dbReference type="RefSeq" id="WP_218594105.1">
    <property type="nucleotide sequence ID" value="NZ_JADQDE010000432.1"/>
</dbReference>
<name>A0ABS6U2K9_9PSEU</name>
<gene>
    <name evidence="3" type="ORF">I4I82_00805</name>
</gene>
<dbReference type="InterPro" id="IPR002347">
    <property type="entry name" value="SDR_fam"/>
</dbReference>
<comment type="similarity">
    <text evidence="1">Belongs to the short-chain dehydrogenases/reductases (SDR) family.</text>
</comment>